<reference evidence="2" key="2">
    <citation type="submission" date="2015-01" db="EMBL/GenBank/DDBJ databases">
        <title>Evolutionary Origins and Diversification of the Mycorrhizal Mutualists.</title>
        <authorList>
            <consortium name="DOE Joint Genome Institute"/>
            <consortium name="Mycorrhizal Genomics Consortium"/>
            <person name="Kohler A."/>
            <person name="Kuo A."/>
            <person name="Nagy L.G."/>
            <person name="Floudas D."/>
            <person name="Copeland A."/>
            <person name="Barry K.W."/>
            <person name="Cichocki N."/>
            <person name="Veneault-Fourrey C."/>
            <person name="LaButti K."/>
            <person name="Lindquist E.A."/>
            <person name="Lipzen A."/>
            <person name="Lundell T."/>
            <person name="Morin E."/>
            <person name="Murat C."/>
            <person name="Riley R."/>
            <person name="Ohm R."/>
            <person name="Sun H."/>
            <person name="Tunlid A."/>
            <person name="Henrissat B."/>
            <person name="Grigoriev I.V."/>
            <person name="Hibbett D.S."/>
            <person name="Martin F."/>
        </authorList>
    </citation>
    <scope>NUCLEOTIDE SEQUENCE [LARGE SCALE GENOMIC DNA]</scope>
    <source>
        <strain evidence="2">LaAM-08-1</strain>
    </source>
</reference>
<name>A0A0C9YAV8_9AGAR</name>
<feature type="non-terminal residue" evidence="1">
    <location>
        <position position="1"/>
    </location>
</feature>
<dbReference type="HOGENOM" id="CLU_096306_1_0_1"/>
<protein>
    <submittedName>
        <fullName evidence="1">Uncharacterized protein</fullName>
    </submittedName>
</protein>
<feature type="non-terminal residue" evidence="1">
    <location>
        <position position="159"/>
    </location>
</feature>
<dbReference type="Proteomes" id="UP000054477">
    <property type="component" value="Unassembled WGS sequence"/>
</dbReference>
<organism evidence="1 2">
    <name type="scientific">Laccaria amethystina LaAM-08-1</name>
    <dbReference type="NCBI Taxonomy" id="1095629"/>
    <lineage>
        <taxon>Eukaryota</taxon>
        <taxon>Fungi</taxon>
        <taxon>Dikarya</taxon>
        <taxon>Basidiomycota</taxon>
        <taxon>Agaricomycotina</taxon>
        <taxon>Agaricomycetes</taxon>
        <taxon>Agaricomycetidae</taxon>
        <taxon>Agaricales</taxon>
        <taxon>Agaricineae</taxon>
        <taxon>Hydnangiaceae</taxon>
        <taxon>Laccaria</taxon>
    </lineage>
</organism>
<sequence length="159" mass="18156">LVAKTAFHVLDVPEVDNDELLDNATAKLLELAKNIDIEELEAQAARSDGDSKGEQADTTDRWIDECLELSDVEHEELDDSVLPVWLLLVKLRKLSYAIINSTTLLLPKWFSTLNNLRMDECTMPRDVSTQWNSTYDMLKFTINYRKAIDRLTSNKNLGL</sequence>
<dbReference type="OrthoDB" id="3252425at2759"/>
<dbReference type="AlphaFoldDB" id="A0A0C9YAV8"/>
<proteinExistence type="predicted"/>
<gene>
    <name evidence="1" type="ORF">K443DRAFT_44667</name>
</gene>
<evidence type="ECO:0000313" key="1">
    <source>
        <dbReference type="EMBL" id="KIK05203.1"/>
    </source>
</evidence>
<reference evidence="1 2" key="1">
    <citation type="submission" date="2014-04" db="EMBL/GenBank/DDBJ databases">
        <authorList>
            <consortium name="DOE Joint Genome Institute"/>
            <person name="Kuo A."/>
            <person name="Kohler A."/>
            <person name="Nagy L.G."/>
            <person name="Floudas D."/>
            <person name="Copeland A."/>
            <person name="Barry K.W."/>
            <person name="Cichocki N."/>
            <person name="Veneault-Fourrey C."/>
            <person name="LaButti K."/>
            <person name="Lindquist E.A."/>
            <person name="Lipzen A."/>
            <person name="Lundell T."/>
            <person name="Morin E."/>
            <person name="Murat C."/>
            <person name="Sun H."/>
            <person name="Tunlid A."/>
            <person name="Henrissat B."/>
            <person name="Grigoriev I.V."/>
            <person name="Hibbett D.S."/>
            <person name="Martin F."/>
            <person name="Nordberg H.P."/>
            <person name="Cantor M.N."/>
            <person name="Hua S.X."/>
        </authorList>
    </citation>
    <scope>NUCLEOTIDE SEQUENCE [LARGE SCALE GENOMIC DNA]</scope>
    <source>
        <strain evidence="1 2">LaAM-08-1</strain>
    </source>
</reference>
<evidence type="ECO:0000313" key="2">
    <source>
        <dbReference type="Proteomes" id="UP000054477"/>
    </source>
</evidence>
<keyword evidence="2" id="KW-1185">Reference proteome</keyword>
<dbReference type="EMBL" id="KN838562">
    <property type="protein sequence ID" value="KIK05203.1"/>
    <property type="molecule type" value="Genomic_DNA"/>
</dbReference>
<accession>A0A0C9YAV8</accession>